<dbReference type="AlphaFoldDB" id="A0A6I6DFX5"/>
<protein>
    <recommendedName>
        <fullName evidence="1">Transposase IS200-like domain-containing protein</fullName>
    </recommendedName>
</protein>
<dbReference type="Gene3D" id="3.30.70.1290">
    <property type="entry name" value="Transposase IS200-like"/>
    <property type="match status" value="1"/>
</dbReference>
<proteinExistence type="predicted"/>
<keyword evidence="3" id="KW-1185">Reference proteome</keyword>
<name>A0A6I6DFX5_9FIRM</name>
<accession>A0A6I6DFX5</accession>
<organism evidence="2 3">
    <name type="scientific">Candidatus Syntrophocurvum alkaliphilum</name>
    <dbReference type="NCBI Taxonomy" id="2293317"/>
    <lineage>
        <taxon>Bacteria</taxon>
        <taxon>Bacillati</taxon>
        <taxon>Bacillota</taxon>
        <taxon>Clostridia</taxon>
        <taxon>Eubacteriales</taxon>
        <taxon>Syntrophomonadaceae</taxon>
        <taxon>Candidatus Syntrophocurvum</taxon>
    </lineage>
</organism>
<dbReference type="OrthoDB" id="9788881at2"/>
<evidence type="ECO:0000259" key="1">
    <source>
        <dbReference type="SMART" id="SM01321"/>
    </source>
</evidence>
<feature type="domain" description="Transposase IS200-like" evidence="1">
    <location>
        <begin position="9"/>
        <end position="123"/>
    </location>
</feature>
<reference evidence="3" key="1">
    <citation type="journal article" date="2019" name="Microbiology">
        <title>Complete Genome Sequence of an Uncultured Bacterium of the Candidate Phylum Bipolaricaulota.</title>
        <authorList>
            <person name="Kadnikov V.V."/>
            <person name="Mardanov A.V."/>
            <person name="Beletsky A.V."/>
            <person name="Frank Y.A."/>
            <person name="Karnachuk O.V."/>
            <person name="Ravin N.V."/>
        </authorList>
    </citation>
    <scope>NUCLEOTIDE SEQUENCE [LARGE SCALE GENOMIC DNA]</scope>
</reference>
<dbReference type="KEGG" id="salq:SYNTR_1423"/>
<dbReference type="Pfam" id="PF01797">
    <property type="entry name" value="Y1_Tnp"/>
    <property type="match status" value="1"/>
</dbReference>
<dbReference type="GO" id="GO:0006313">
    <property type="term" value="P:DNA transposition"/>
    <property type="evidence" value="ECO:0007669"/>
    <property type="project" value="InterPro"/>
</dbReference>
<dbReference type="InterPro" id="IPR036515">
    <property type="entry name" value="Transposase_17_sf"/>
</dbReference>
<dbReference type="GO" id="GO:0004803">
    <property type="term" value="F:transposase activity"/>
    <property type="evidence" value="ECO:0007669"/>
    <property type="project" value="InterPro"/>
</dbReference>
<dbReference type="RefSeq" id="WP_156203850.1">
    <property type="nucleotide sequence ID" value="NZ_CP046457.1"/>
</dbReference>
<dbReference type="SUPFAM" id="SSF143422">
    <property type="entry name" value="Transposase IS200-like"/>
    <property type="match status" value="1"/>
</dbReference>
<dbReference type="GO" id="GO:0003677">
    <property type="term" value="F:DNA binding"/>
    <property type="evidence" value="ECO:0007669"/>
    <property type="project" value="InterPro"/>
</dbReference>
<dbReference type="PANTHER" id="PTHR34322:SF2">
    <property type="entry name" value="TRANSPOSASE IS200-LIKE DOMAIN-CONTAINING PROTEIN"/>
    <property type="match status" value="1"/>
</dbReference>
<dbReference type="Proteomes" id="UP000426444">
    <property type="component" value="Chromosome"/>
</dbReference>
<dbReference type="EMBL" id="CP046457">
    <property type="protein sequence ID" value="QGU00017.1"/>
    <property type="molecule type" value="Genomic_DNA"/>
</dbReference>
<dbReference type="PANTHER" id="PTHR34322">
    <property type="entry name" value="TRANSPOSASE, Y1_TNP DOMAIN-CONTAINING"/>
    <property type="match status" value="1"/>
</dbReference>
<sequence length="260" mass="30989">MPRVKRKLSNTRVYHIMCRGIEKRNIFLDDEDKTTFLNILRRKQLDKNYSYLAYCLMTNHLHLIIDEGEEGISKIMQRINGGYAYYFNKKYYRSGHLFQDRYKSEAIESDYYLMAAIRYVHNNPVKARMVNHPEEYIWSSYRQITGKKNSVTVDKERILTMFADDTNEALMEFKAFSISDNEDRFIDINDKEEEKEYAKKITTDFLYKHGKHTQDFKQLEKGLRNELIINLKESTSLSIRDLSDVLDINRNTIQRIISNS</sequence>
<dbReference type="SMART" id="SM01321">
    <property type="entry name" value="Y1_Tnp"/>
    <property type="match status" value="1"/>
</dbReference>
<dbReference type="InterPro" id="IPR002686">
    <property type="entry name" value="Transposase_17"/>
</dbReference>
<evidence type="ECO:0000313" key="2">
    <source>
        <dbReference type="EMBL" id="QGU00017.1"/>
    </source>
</evidence>
<gene>
    <name evidence="2" type="ORF">SYNTR_1423</name>
</gene>
<evidence type="ECO:0000313" key="3">
    <source>
        <dbReference type="Proteomes" id="UP000426444"/>
    </source>
</evidence>